<organism evidence="3 4">
    <name type="scientific">Clostridium tarantellae</name>
    <dbReference type="NCBI Taxonomy" id="39493"/>
    <lineage>
        <taxon>Bacteria</taxon>
        <taxon>Bacillati</taxon>
        <taxon>Bacillota</taxon>
        <taxon>Clostridia</taxon>
        <taxon>Eubacteriales</taxon>
        <taxon>Clostridiaceae</taxon>
        <taxon>Clostridium</taxon>
    </lineage>
</organism>
<proteinExistence type="predicted"/>
<keyword evidence="4" id="KW-1185">Reference proteome</keyword>
<keyword evidence="1" id="KW-0812">Transmembrane</keyword>
<dbReference type="Proteomes" id="UP000430345">
    <property type="component" value="Unassembled WGS sequence"/>
</dbReference>
<feature type="domain" description="SMODS and SLOG-associating 2TM effector" evidence="2">
    <location>
        <begin position="22"/>
        <end position="187"/>
    </location>
</feature>
<feature type="transmembrane region" description="Helical" evidence="1">
    <location>
        <begin position="81"/>
        <end position="99"/>
    </location>
</feature>
<evidence type="ECO:0000259" key="2">
    <source>
        <dbReference type="Pfam" id="PF18186"/>
    </source>
</evidence>
<gene>
    <name evidence="3" type="ORF">GBZ86_00375</name>
</gene>
<evidence type="ECO:0000313" key="3">
    <source>
        <dbReference type="EMBL" id="MPQ42220.1"/>
    </source>
</evidence>
<name>A0A6I1MGB3_9CLOT</name>
<dbReference type="InterPro" id="IPR040811">
    <property type="entry name" value="SLATT_4"/>
</dbReference>
<evidence type="ECO:0000256" key="1">
    <source>
        <dbReference type="SAM" id="Phobius"/>
    </source>
</evidence>
<keyword evidence="1" id="KW-0472">Membrane</keyword>
<sequence length="227" mass="26528">MKELILKVIKISKSWSLDKKILESQLRQLYADVVWGHKTQEYQANIYMRRFNFLEIVKILASTITTSGIIGSIVLDQSKTLEIITAIVSMITLFVTTYTKTYNLSELYKEFKDKSLQFLYIRERLLNLLYYLRLESADLNDLAVKRDKIVEDLKTIHMDTKAVSRRALYSVSKSLKMDDNNIYSEEEIDAVLPSILTLGKRKIEKEQLNINEVTKIEKLNVENYDEL</sequence>
<feature type="transmembrane region" description="Helical" evidence="1">
    <location>
        <begin position="56"/>
        <end position="75"/>
    </location>
</feature>
<dbReference type="EMBL" id="WHJC01000002">
    <property type="protein sequence ID" value="MPQ42220.1"/>
    <property type="molecule type" value="Genomic_DNA"/>
</dbReference>
<dbReference type="NCBIfam" id="NF033632">
    <property type="entry name" value="SLATT_4"/>
    <property type="match status" value="1"/>
</dbReference>
<dbReference type="Pfam" id="PF18186">
    <property type="entry name" value="SLATT_4"/>
    <property type="match status" value="1"/>
</dbReference>
<reference evidence="3 4" key="1">
    <citation type="submission" date="2019-10" db="EMBL/GenBank/DDBJ databases">
        <title>The Genome Sequence of Clostridium tarantellae Isolated from Fish Brain.</title>
        <authorList>
            <person name="Bano L."/>
            <person name="Kiel M."/>
            <person name="Sales G."/>
            <person name="Doxey A.C."/>
            <person name="Mansfield M.J."/>
            <person name="Schiavone M."/>
            <person name="Rossetto O."/>
            <person name="Pirazzini M."/>
            <person name="Dobrindt U."/>
            <person name="Montecucco C."/>
        </authorList>
    </citation>
    <scope>NUCLEOTIDE SEQUENCE [LARGE SCALE GENOMIC DNA]</scope>
    <source>
        <strain evidence="3 4">DSM 3997</strain>
    </source>
</reference>
<evidence type="ECO:0000313" key="4">
    <source>
        <dbReference type="Proteomes" id="UP000430345"/>
    </source>
</evidence>
<comment type="caution">
    <text evidence="3">The sequence shown here is derived from an EMBL/GenBank/DDBJ whole genome shotgun (WGS) entry which is preliminary data.</text>
</comment>
<dbReference type="AlphaFoldDB" id="A0A6I1MGB3"/>
<protein>
    <submittedName>
        <fullName evidence="3">SLATT domain-containing protein</fullName>
    </submittedName>
</protein>
<accession>A0A6I1MGB3</accession>
<keyword evidence="1" id="KW-1133">Transmembrane helix</keyword>